<dbReference type="InterPro" id="IPR058620">
    <property type="entry name" value="YtrI_C"/>
</dbReference>
<proteinExistence type="predicted"/>
<comment type="caution">
    <text evidence="3">The sequence shown here is derived from an EMBL/GenBank/DDBJ whole genome shotgun (WGS) entry which is preliminary data.</text>
</comment>
<protein>
    <recommendedName>
        <fullName evidence="2">Sporulation membrane protein YtrI C-terminal domain-containing protein</fullName>
    </recommendedName>
</protein>
<keyword evidence="1" id="KW-0472">Membrane</keyword>
<evidence type="ECO:0000313" key="3">
    <source>
        <dbReference type="EMBL" id="KGN00638.1"/>
    </source>
</evidence>
<keyword evidence="1" id="KW-1133">Transmembrane helix</keyword>
<evidence type="ECO:0000256" key="1">
    <source>
        <dbReference type="SAM" id="Phobius"/>
    </source>
</evidence>
<feature type="transmembrane region" description="Helical" evidence="1">
    <location>
        <begin position="12"/>
        <end position="33"/>
    </location>
</feature>
<name>A0AA89CMQ5_CLONO</name>
<evidence type="ECO:0000313" key="4">
    <source>
        <dbReference type="Proteomes" id="UP000030016"/>
    </source>
</evidence>
<dbReference type="RefSeq" id="WP_039250726.1">
    <property type="nucleotide sequence ID" value="NZ_JDRX01000031.1"/>
</dbReference>
<sequence length="156" mass="18425">MDKMKNRYFTFFATGLFIGGIFGIVLMSILVSYRFDNYIREIKSLNSIIEENNMELQKIQKFNNKKMLVKKIKIEVIFPKENEKNDITKINLEKNIKEKYNSVLGKEVEKVDADMLCEIIDNRIMKIDDKEYKLRVKKVILSTTTSICIEARRINN</sequence>
<feature type="domain" description="Sporulation membrane protein YtrI C-terminal" evidence="2">
    <location>
        <begin position="70"/>
        <end position="151"/>
    </location>
</feature>
<reference evidence="3 4" key="1">
    <citation type="submission" date="2014-01" db="EMBL/GenBank/DDBJ databases">
        <title>Plasmidome dynamics in the species complex Clostridium novyi sensu lato converts strains of independent lineages into distinctly different pathogens.</title>
        <authorList>
            <person name="Skarin H."/>
            <person name="Segerman B."/>
        </authorList>
    </citation>
    <scope>NUCLEOTIDE SEQUENCE [LARGE SCALE GENOMIC DNA]</scope>
    <source>
        <strain evidence="3 4">4570</strain>
    </source>
</reference>
<dbReference type="Proteomes" id="UP000030016">
    <property type="component" value="Unassembled WGS sequence"/>
</dbReference>
<dbReference type="AlphaFoldDB" id="A0AA89CMQ5"/>
<accession>A0AA89CMQ5</accession>
<keyword evidence="1" id="KW-0812">Transmembrane</keyword>
<gene>
    <name evidence="3" type="ORF">Z969_09650</name>
</gene>
<organism evidence="3 4">
    <name type="scientific">Clostridium novyi A str. 4570</name>
    <dbReference type="NCBI Taxonomy" id="1444290"/>
    <lineage>
        <taxon>Bacteria</taxon>
        <taxon>Bacillati</taxon>
        <taxon>Bacillota</taxon>
        <taxon>Clostridia</taxon>
        <taxon>Eubacteriales</taxon>
        <taxon>Clostridiaceae</taxon>
        <taxon>Clostridium</taxon>
    </lineage>
</organism>
<dbReference type="EMBL" id="JDRX01000031">
    <property type="protein sequence ID" value="KGN00638.1"/>
    <property type="molecule type" value="Genomic_DNA"/>
</dbReference>
<evidence type="ECO:0000259" key="2">
    <source>
        <dbReference type="Pfam" id="PF26347"/>
    </source>
</evidence>
<dbReference type="Pfam" id="PF26347">
    <property type="entry name" value="YtrI_sporulation"/>
    <property type="match status" value="1"/>
</dbReference>